<proteinExistence type="predicted"/>
<organism evidence="2">
    <name type="scientific">Arundo donax</name>
    <name type="common">Giant reed</name>
    <name type="synonym">Donax arundinaceus</name>
    <dbReference type="NCBI Taxonomy" id="35708"/>
    <lineage>
        <taxon>Eukaryota</taxon>
        <taxon>Viridiplantae</taxon>
        <taxon>Streptophyta</taxon>
        <taxon>Embryophyta</taxon>
        <taxon>Tracheophyta</taxon>
        <taxon>Spermatophyta</taxon>
        <taxon>Magnoliopsida</taxon>
        <taxon>Liliopsida</taxon>
        <taxon>Poales</taxon>
        <taxon>Poaceae</taxon>
        <taxon>PACMAD clade</taxon>
        <taxon>Arundinoideae</taxon>
        <taxon>Arundineae</taxon>
        <taxon>Arundo</taxon>
    </lineage>
</organism>
<sequence>MSDTSPHPLFTLSHVIQLLYCLLATNVKFLYLSALVALVDKPWLYFLRAAY</sequence>
<dbReference type="EMBL" id="GBRH01200641">
    <property type="protein sequence ID" value="JAD97254.1"/>
    <property type="molecule type" value="Transcribed_RNA"/>
</dbReference>
<reference evidence="2" key="1">
    <citation type="submission" date="2014-09" db="EMBL/GenBank/DDBJ databases">
        <authorList>
            <person name="Magalhaes I.L.F."/>
            <person name="Oliveira U."/>
            <person name="Santos F.R."/>
            <person name="Vidigal T.H.D.A."/>
            <person name="Brescovit A.D."/>
            <person name="Santos A.J."/>
        </authorList>
    </citation>
    <scope>NUCLEOTIDE SEQUENCE</scope>
    <source>
        <tissue evidence="2">Shoot tissue taken approximately 20 cm above the soil surface</tissue>
    </source>
</reference>
<keyword evidence="1" id="KW-1133">Transmembrane helix</keyword>
<keyword evidence="1" id="KW-0472">Membrane</keyword>
<accession>A0A0A9E925</accession>
<evidence type="ECO:0000256" key="1">
    <source>
        <dbReference type="SAM" id="Phobius"/>
    </source>
</evidence>
<name>A0A0A9E925_ARUDO</name>
<dbReference type="AlphaFoldDB" id="A0A0A9E925"/>
<feature type="transmembrane region" description="Helical" evidence="1">
    <location>
        <begin position="15"/>
        <end position="39"/>
    </location>
</feature>
<reference evidence="2" key="2">
    <citation type="journal article" date="2015" name="Data Brief">
        <title>Shoot transcriptome of the giant reed, Arundo donax.</title>
        <authorList>
            <person name="Barrero R.A."/>
            <person name="Guerrero F.D."/>
            <person name="Moolhuijzen P."/>
            <person name="Goolsby J.A."/>
            <person name="Tidwell J."/>
            <person name="Bellgard S.E."/>
            <person name="Bellgard M.I."/>
        </authorList>
    </citation>
    <scope>NUCLEOTIDE SEQUENCE</scope>
    <source>
        <tissue evidence="2">Shoot tissue taken approximately 20 cm above the soil surface</tissue>
    </source>
</reference>
<keyword evidence="1" id="KW-0812">Transmembrane</keyword>
<protein>
    <submittedName>
        <fullName evidence="2">Uncharacterized protein</fullName>
    </submittedName>
</protein>
<evidence type="ECO:0000313" key="2">
    <source>
        <dbReference type="EMBL" id="JAD97254.1"/>
    </source>
</evidence>